<evidence type="ECO:0000256" key="3">
    <source>
        <dbReference type="ARBA" id="ARBA00022989"/>
    </source>
</evidence>
<dbReference type="EMBL" id="JAJIRN010000006">
    <property type="protein sequence ID" value="MCV2369115.1"/>
    <property type="molecule type" value="Genomic_DNA"/>
</dbReference>
<sequence>MSLAIVPNLRGRLNEKFARGAWNQSLFVETVSGIQPVKASALEPQMSRRREAQLAAYVATSFKTQALAQYGHAGQDRMCEQVEQERDLAAAQAALKDSKQARAGFRAEAERTRSWGL</sequence>
<name>A0ABT2YGJ9_9BURK</name>
<dbReference type="SUPFAM" id="SSF90123">
    <property type="entry name" value="ABC transporter transmembrane region"/>
    <property type="match status" value="1"/>
</dbReference>
<evidence type="ECO:0000313" key="5">
    <source>
        <dbReference type="EMBL" id="MCV2369115.1"/>
    </source>
</evidence>
<evidence type="ECO:0000313" key="6">
    <source>
        <dbReference type="Proteomes" id="UP001209701"/>
    </source>
</evidence>
<keyword evidence="3" id="KW-1133">Transmembrane helix</keyword>
<evidence type="ECO:0000256" key="4">
    <source>
        <dbReference type="ARBA" id="ARBA00023136"/>
    </source>
</evidence>
<organism evidence="5 6">
    <name type="scientific">Roseateles oligotrophus</name>
    <dbReference type="NCBI Taxonomy" id="1769250"/>
    <lineage>
        <taxon>Bacteria</taxon>
        <taxon>Pseudomonadati</taxon>
        <taxon>Pseudomonadota</taxon>
        <taxon>Betaproteobacteria</taxon>
        <taxon>Burkholderiales</taxon>
        <taxon>Sphaerotilaceae</taxon>
        <taxon>Roseateles</taxon>
    </lineage>
</organism>
<comment type="caution">
    <text evidence="5">The sequence shown here is derived from an EMBL/GenBank/DDBJ whole genome shotgun (WGS) entry which is preliminary data.</text>
</comment>
<dbReference type="InterPro" id="IPR036640">
    <property type="entry name" value="ABC1_TM_sf"/>
</dbReference>
<keyword evidence="2" id="KW-0812">Transmembrane</keyword>
<evidence type="ECO:0000256" key="1">
    <source>
        <dbReference type="ARBA" id="ARBA00004651"/>
    </source>
</evidence>
<accession>A0ABT2YGJ9</accession>
<evidence type="ECO:0000256" key="2">
    <source>
        <dbReference type="ARBA" id="ARBA00022692"/>
    </source>
</evidence>
<comment type="subcellular location">
    <subcellularLocation>
        <location evidence="1">Cell membrane</location>
        <topology evidence="1">Multi-pass membrane protein</topology>
    </subcellularLocation>
</comment>
<dbReference type="Proteomes" id="UP001209701">
    <property type="component" value="Unassembled WGS sequence"/>
</dbReference>
<protein>
    <submittedName>
        <fullName evidence="5">Uncharacterized protein</fullName>
    </submittedName>
</protein>
<keyword evidence="6" id="KW-1185">Reference proteome</keyword>
<keyword evidence="4" id="KW-0472">Membrane</keyword>
<gene>
    <name evidence="5" type="ORF">LNV07_13600</name>
</gene>
<reference evidence="5 6" key="1">
    <citation type="submission" date="2021-11" db="EMBL/GenBank/DDBJ databases">
        <authorList>
            <person name="Liang Q."/>
            <person name="Mou H."/>
            <person name="Liu Z."/>
        </authorList>
    </citation>
    <scope>NUCLEOTIDE SEQUENCE [LARGE SCALE GENOMIC DNA]</scope>
    <source>
        <strain evidence="5 6">CHU3</strain>
    </source>
</reference>
<proteinExistence type="predicted"/>